<dbReference type="STRING" id="656916.A0A2G7FPT6"/>
<evidence type="ECO:0000313" key="2">
    <source>
        <dbReference type="EMBL" id="PIG82573.1"/>
    </source>
</evidence>
<accession>A0A2G7FPT6</accession>
<keyword evidence="1" id="KW-1133">Transmembrane helix</keyword>
<protein>
    <recommendedName>
        <fullName evidence="4">Methyltransferase domain-containing protein</fullName>
    </recommendedName>
</protein>
<keyword evidence="1" id="KW-0812">Transmembrane</keyword>
<evidence type="ECO:0000256" key="1">
    <source>
        <dbReference type="SAM" id="Phobius"/>
    </source>
</evidence>
<comment type="caution">
    <text evidence="2">The sequence shown here is derived from an EMBL/GenBank/DDBJ whole genome shotgun (WGS) entry which is preliminary data.</text>
</comment>
<reference evidence="2 3" key="1">
    <citation type="submission" date="2017-05" db="EMBL/GenBank/DDBJ databases">
        <title>Genome sequence for an aflatoxigenic pathogen of Argentinian peanut, Aspergillus arachidicola.</title>
        <authorList>
            <person name="Moore G."/>
            <person name="Beltz S.B."/>
            <person name="Mack B.M."/>
        </authorList>
    </citation>
    <scope>NUCLEOTIDE SEQUENCE [LARGE SCALE GENOMIC DNA]</scope>
    <source>
        <strain evidence="2 3">CBS 117610</strain>
    </source>
</reference>
<name>A0A2G7FPT6_9EURO</name>
<feature type="transmembrane region" description="Helical" evidence="1">
    <location>
        <begin position="200"/>
        <end position="222"/>
    </location>
</feature>
<dbReference type="EMBL" id="NEXV01000508">
    <property type="protein sequence ID" value="PIG82573.1"/>
    <property type="molecule type" value="Genomic_DNA"/>
</dbReference>
<sequence length="285" mass="32482">MALFPRFHLFEIEDQSWCPELVVKFIQTYLTALWNFRIPAVRHTAAEAAANIILENLPDASLYTFVDPCAGAGGPIPAIEKALGTENSHSVQFILADVKPRVEEWKAIKKEQKNISFIQDSVDAAELGKVTSGKECRIFNISFHHFNDASAKKVLHSAMQFTDAYIIFEFLQRDLTTFLFWCVTTISPLPFVHALLQGSLTQMCFMFVIWMALGIDGFVSMLRTRTHEEIKNLTRTAEGISEGWVFKHGRSRIFGPWYIHWHLAFRTLDRKANNGEEVMVSPLRA</sequence>
<proteinExistence type="predicted"/>
<evidence type="ECO:0000313" key="3">
    <source>
        <dbReference type="Proteomes" id="UP000231358"/>
    </source>
</evidence>
<keyword evidence="1" id="KW-0472">Membrane</keyword>
<evidence type="ECO:0008006" key="4">
    <source>
        <dbReference type="Google" id="ProtNLM"/>
    </source>
</evidence>
<organism evidence="2 3">
    <name type="scientific">Aspergillus arachidicola</name>
    <dbReference type="NCBI Taxonomy" id="656916"/>
    <lineage>
        <taxon>Eukaryota</taxon>
        <taxon>Fungi</taxon>
        <taxon>Dikarya</taxon>
        <taxon>Ascomycota</taxon>
        <taxon>Pezizomycotina</taxon>
        <taxon>Eurotiomycetes</taxon>
        <taxon>Eurotiomycetidae</taxon>
        <taxon>Eurotiales</taxon>
        <taxon>Aspergillaceae</taxon>
        <taxon>Aspergillus</taxon>
        <taxon>Aspergillus subgen. Circumdati</taxon>
    </lineage>
</organism>
<dbReference type="AlphaFoldDB" id="A0A2G7FPT6"/>
<gene>
    <name evidence="2" type="ORF">AARAC_011923</name>
</gene>
<dbReference type="Proteomes" id="UP000231358">
    <property type="component" value="Unassembled WGS sequence"/>
</dbReference>
<keyword evidence="3" id="KW-1185">Reference proteome</keyword>